<dbReference type="InterPro" id="IPR005467">
    <property type="entry name" value="His_kinase_dom"/>
</dbReference>
<evidence type="ECO:0000256" key="6">
    <source>
        <dbReference type="ARBA" id="ARBA00022777"/>
    </source>
</evidence>
<keyword evidence="6" id="KW-0418">Kinase</keyword>
<dbReference type="SUPFAM" id="SSF47384">
    <property type="entry name" value="Homodimeric domain of signal transducing histidine kinase"/>
    <property type="match status" value="1"/>
</dbReference>
<dbReference type="InterPro" id="IPR036097">
    <property type="entry name" value="HisK_dim/P_sf"/>
</dbReference>
<dbReference type="SMART" id="SM00387">
    <property type="entry name" value="HATPase_c"/>
    <property type="match status" value="1"/>
</dbReference>
<keyword evidence="9" id="KW-0812">Transmembrane</keyword>
<feature type="coiled-coil region" evidence="8">
    <location>
        <begin position="254"/>
        <end position="350"/>
    </location>
</feature>
<dbReference type="Pfam" id="PF00672">
    <property type="entry name" value="HAMP"/>
    <property type="match status" value="1"/>
</dbReference>
<dbReference type="PRINTS" id="PR00344">
    <property type="entry name" value="BCTRLSENSOR"/>
</dbReference>
<keyword evidence="8" id="KW-0175">Coiled coil</keyword>
<dbReference type="InterPro" id="IPR003594">
    <property type="entry name" value="HATPase_dom"/>
</dbReference>
<dbReference type="Gene3D" id="3.30.450.40">
    <property type="match status" value="1"/>
</dbReference>
<dbReference type="InterPro" id="IPR029016">
    <property type="entry name" value="GAF-like_dom_sf"/>
</dbReference>
<dbReference type="GO" id="GO:0005524">
    <property type="term" value="F:ATP binding"/>
    <property type="evidence" value="ECO:0007669"/>
    <property type="project" value="UniProtKB-KW"/>
</dbReference>
<dbReference type="SUPFAM" id="SSF55781">
    <property type="entry name" value="GAF domain-like"/>
    <property type="match status" value="1"/>
</dbReference>
<dbReference type="Pfam" id="PF00512">
    <property type="entry name" value="HisKA"/>
    <property type="match status" value="1"/>
</dbReference>
<keyword evidence="9" id="KW-1133">Transmembrane helix</keyword>
<dbReference type="SUPFAM" id="SSF158472">
    <property type="entry name" value="HAMP domain-like"/>
    <property type="match status" value="1"/>
</dbReference>
<evidence type="ECO:0000256" key="2">
    <source>
        <dbReference type="ARBA" id="ARBA00004370"/>
    </source>
</evidence>
<dbReference type="Pfam" id="PF13185">
    <property type="entry name" value="GAF_2"/>
    <property type="match status" value="1"/>
</dbReference>
<comment type="catalytic activity">
    <reaction evidence="1">
        <text>ATP + protein L-histidine = ADP + protein N-phospho-L-histidine.</text>
        <dbReference type="EC" id="2.7.13.3"/>
    </reaction>
</comment>
<evidence type="ECO:0000256" key="4">
    <source>
        <dbReference type="ARBA" id="ARBA00022553"/>
    </source>
</evidence>
<comment type="subcellular location">
    <subcellularLocation>
        <location evidence="2">Membrane</location>
    </subcellularLocation>
</comment>
<dbReference type="Proteomes" id="UP001301653">
    <property type="component" value="Unassembled WGS sequence"/>
</dbReference>
<keyword evidence="13" id="KW-1185">Reference proteome</keyword>
<comment type="caution">
    <text evidence="12">The sequence shown here is derived from an EMBL/GenBank/DDBJ whole genome shotgun (WGS) entry which is preliminary data.</text>
</comment>
<dbReference type="PANTHER" id="PTHR43711:SF26">
    <property type="entry name" value="SENSOR HISTIDINE KINASE RCSC"/>
    <property type="match status" value="1"/>
</dbReference>
<gene>
    <name evidence="12" type="ORF">VA603_10940</name>
</gene>
<dbReference type="CDD" id="cd06225">
    <property type="entry name" value="HAMP"/>
    <property type="match status" value="1"/>
</dbReference>
<proteinExistence type="predicted"/>
<evidence type="ECO:0000256" key="5">
    <source>
        <dbReference type="ARBA" id="ARBA00022679"/>
    </source>
</evidence>
<dbReference type="SUPFAM" id="SSF55874">
    <property type="entry name" value="ATPase domain of HSP90 chaperone/DNA topoisomerase II/histidine kinase"/>
    <property type="match status" value="1"/>
</dbReference>
<evidence type="ECO:0000256" key="7">
    <source>
        <dbReference type="ARBA" id="ARBA00023012"/>
    </source>
</evidence>
<keyword evidence="9" id="KW-0472">Membrane</keyword>
<sequence length="575" mass="64170">SEIRTLLAEREEMSKWIDRAQKVSLLLLVIGFAVIVGTLWMIARVVVAPINSLTGKMTRLADDDLEVEIGGLERGDEIGAIARALEVFRRNSVASRDANWIKLSVGEVGAELQAMQEAETYGQALVSQIAPRIDAPIGVFFLWDEDEQELRLQGSYGFQRRKHLGLRYAMGDGLIGQAALERKRISVQQVPDDFFGVHSALGEAQPRQLVAVPLLLQGRLLGVLEFGTFGQFTHTQEAFLDAVLPQAALGLENIRASERTRTLLERTRAQAEELQRSQVALQAQEEELRATNEELQGKTVELEEQAQRLSASEEELRVQAEELQASNEELRQKTEVLNEQKDVLQVLQRETEFKAQELARASQYKTDFLANMSHELRTPLNSLLILSKELAENESGHLDVEEVEAAAVIHDSGSNLLRLINDILDLSKIEAGKMDVHREEVRIEGVTREVLRHFRHMAVENRLEFAIDLDPSVPEVLVTDRSKLQQVLNNLLGNAFKFTREGKVTLRLALADHAMLTRIGVAAGEQYMALSVQDTGIGIPPERLDSIFEAFEQVDSSTSRHYGGSGLGLAIARRL</sequence>
<evidence type="ECO:0000256" key="1">
    <source>
        <dbReference type="ARBA" id="ARBA00000085"/>
    </source>
</evidence>
<keyword evidence="7" id="KW-0902">Two-component regulatory system</keyword>
<reference evidence="12 13" key="1">
    <citation type="submission" date="2023-12" db="EMBL/GenBank/DDBJ databases">
        <title>Stenotrophomonas guangdongensis sp. nov., isolated from wilted pepper plants (Capsicum annuum).</title>
        <authorList>
            <person name="Qiu M."/>
            <person name="Li Y."/>
            <person name="Liu Q."/>
            <person name="Zhang X."/>
            <person name="Huang Y."/>
            <person name="Guo R."/>
            <person name="Hu M."/>
            <person name="Zhou J."/>
            <person name="Zhou X."/>
        </authorList>
    </citation>
    <scope>NUCLEOTIDE SEQUENCE [LARGE SCALE GENOMIC DNA]</scope>
    <source>
        <strain evidence="12 13">MH1</strain>
    </source>
</reference>
<dbReference type="SMART" id="SM00388">
    <property type="entry name" value="HisKA"/>
    <property type="match status" value="1"/>
</dbReference>
<dbReference type="SMART" id="SM00304">
    <property type="entry name" value="HAMP"/>
    <property type="match status" value="1"/>
</dbReference>
<dbReference type="EC" id="2.7.13.3" evidence="3"/>
<dbReference type="InterPro" id="IPR004358">
    <property type="entry name" value="Sig_transdc_His_kin-like_C"/>
</dbReference>
<dbReference type="InterPro" id="IPR036890">
    <property type="entry name" value="HATPase_C_sf"/>
</dbReference>
<dbReference type="InterPro" id="IPR003018">
    <property type="entry name" value="GAF"/>
</dbReference>
<dbReference type="InterPro" id="IPR003660">
    <property type="entry name" value="HAMP_dom"/>
</dbReference>
<dbReference type="InterPro" id="IPR003661">
    <property type="entry name" value="HisK_dim/P_dom"/>
</dbReference>
<feature type="transmembrane region" description="Helical" evidence="9">
    <location>
        <begin position="23"/>
        <end position="43"/>
    </location>
</feature>
<keyword evidence="12" id="KW-0067">ATP-binding</keyword>
<dbReference type="CDD" id="cd00082">
    <property type="entry name" value="HisKA"/>
    <property type="match status" value="1"/>
</dbReference>
<feature type="non-terminal residue" evidence="12">
    <location>
        <position position="1"/>
    </location>
</feature>
<evidence type="ECO:0000256" key="9">
    <source>
        <dbReference type="SAM" id="Phobius"/>
    </source>
</evidence>
<dbReference type="Gene3D" id="3.30.565.10">
    <property type="entry name" value="Histidine kinase-like ATPase, C-terminal domain"/>
    <property type="match status" value="1"/>
</dbReference>
<dbReference type="SMART" id="SM00065">
    <property type="entry name" value="GAF"/>
    <property type="match status" value="1"/>
</dbReference>
<keyword evidence="5" id="KW-0808">Transferase</keyword>
<dbReference type="PROSITE" id="PS50885">
    <property type="entry name" value="HAMP"/>
    <property type="match status" value="1"/>
</dbReference>
<keyword evidence="12" id="KW-0547">Nucleotide-binding</keyword>
<dbReference type="Pfam" id="PF02518">
    <property type="entry name" value="HATPase_c"/>
    <property type="match status" value="1"/>
</dbReference>
<dbReference type="InterPro" id="IPR050736">
    <property type="entry name" value="Sensor_HK_Regulatory"/>
</dbReference>
<evidence type="ECO:0000313" key="13">
    <source>
        <dbReference type="Proteomes" id="UP001301653"/>
    </source>
</evidence>
<evidence type="ECO:0000259" key="11">
    <source>
        <dbReference type="PROSITE" id="PS50885"/>
    </source>
</evidence>
<evidence type="ECO:0000259" key="10">
    <source>
        <dbReference type="PROSITE" id="PS50109"/>
    </source>
</evidence>
<feature type="domain" description="Histidine kinase" evidence="10">
    <location>
        <begin position="371"/>
        <end position="575"/>
    </location>
</feature>
<dbReference type="RefSeq" id="WP_323438842.1">
    <property type="nucleotide sequence ID" value="NZ_JAYFUH010000181.1"/>
</dbReference>
<dbReference type="Gene3D" id="1.10.287.130">
    <property type="match status" value="1"/>
</dbReference>
<accession>A0ABU5V3U9</accession>
<dbReference type="PANTHER" id="PTHR43711">
    <property type="entry name" value="TWO-COMPONENT HISTIDINE KINASE"/>
    <property type="match status" value="1"/>
</dbReference>
<evidence type="ECO:0000256" key="8">
    <source>
        <dbReference type="SAM" id="Coils"/>
    </source>
</evidence>
<evidence type="ECO:0000256" key="3">
    <source>
        <dbReference type="ARBA" id="ARBA00012438"/>
    </source>
</evidence>
<feature type="domain" description="HAMP" evidence="11">
    <location>
        <begin position="44"/>
        <end position="97"/>
    </location>
</feature>
<name>A0ABU5V3U9_9GAMM</name>
<feature type="non-terminal residue" evidence="12">
    <location>
        <position position="575"/>
    </location>
</feature>
<dbReference type="EMBL" id="JAYFUH010000181">
    <property type="protein sequence ID" value="MEA5668050.1"/>
    <property type="molecule type" value="Genomic_DNA"/>
</dbReference>
<evidence type="ECO:0000313" key="12">
    <source>
        <dbReference type="EMBL" id="MEA5668050.1"/>
    </source>
</evidence>
<organism evidence="12 13">
    <name type="scientific">Stenotrophomonas capsici</name>
    <dbReference type="NCBI Taxonomy" id="3110230"/>
    <lineage>
        <taxon>Bacteria</taxon>
        <taxon>Pseudomonadati</taxon>
        <taxon>Pseudomonadota</taxon>
        <taxon>Gammaproteobacteria</taxon>
        <taxon>Lysobacterales</taxon>
        <taxon>Lysobacteraceae</taxon>
        <taxon>Stenotrophomonas</taxon>
    </lineage>
</organism>
<dbReference type="Gene3D" id="6.10.340.10">
    <property type="match status" value="1"/>
</dbReference>
<dbReference type="PROSITE" id="PS50109">
    <property type="entry name" value="HIS_KIN"/>
    <property type="match status" value="1"/>
</dbReference>
<keyword evidence="4" id="KW-0597">Phosphoprotein</keyword>
<protein>
    <recommendedName>
        <fullName evidence="3">histidine kinase</fullName>
        <ecNumber evidence="3">2.7.13.3</ecNumber>
    </recommendedName>
</protein>